<dbReference type="GO" id="GO:0004497">
    <property type="term" value="F:monooxygenase activity"/>
    <property type="evidence" value="ECO:0007669"/>
    <property type="project" value="InterPro"/>
</dbReference>
<sequence length="196" mass="22989">MLSVKVMTYNYTDIAFAPYGDHWRNLRKICILEVLSVRRVQSFRCIREEENYNLAKWIASNEGLPINLSERIFVSAYDVTTRASLERMHQKADWILDSIIDEHRNDDDGASDTTDDLADVLLKYQEDGVELPLTTDNIKSVLWNRMLQREMSSLDHPALQREMSSLDHPALQRHFLWLQHRLHSHSRAIFRAPVRV</sequence>
<dbReference type="PANTHER" id="PTHR47955">
    <property type="entry name" value="CYTOCHROME P450 FAMILY 71 PROTEIN"/>
    <property type="match status" value="1"/>
</dbReference>
<evidence type="ECO:0000313" key="7">
    <source>
        <dbReference type="Proteomes" id="UP000826271"/>
    </source>
</evidence>
<comment type="caution">
    <text evidence="6">The sequence shown here is derived from an EMBL/GenBank/DDBJ whole genome shotgun (WGS) entry which is preliminary data.</text>
</comment>
<evidence type="ECO:0000256" key="4">
    <source>
        <dbReference type="ARBA" id="ARBA00023002"/>
    </source>
</evidence>
<keyword evidence="3" id="KW-0479">Metal-binding</keyword>
<evidence type="ECO:0008006" key="8">
    <source>
        <dbReference type="Google" id="ProtNLM"/>
    </source>
</evidence>
<protein>
    <recommendedName>
        <fullName evidence="8">Cytochrome P450</fullName>
    </recommendedName>
</protein>
<evidence type="ECO:0000313" key="6">
    <source>
        <dbReference type="EMBL" id="KAG8375402.1"/>
    </source>
</evidence>
<dbReference type="Proteomes" id="UP000826271">
    <property type="component" value="Unassembled WGS sequence"/>
</dbReference>
<dbReference type="GO" id="GO:0016705">
    <property type="term" value="F:oxidoreductase activity, acting on paired donors, with incorporation or reduction of molecular oxygen"/>
    <property type="evidence" value="ECO:0007669"/>
    <property type="project" value="InterPro"/>
</dbReference>
<dbReference type="GO" id="GO:0005506">
    <property type="term" value="F:iron ion binding"/>
    <property type="evidence" value="ECO:0007669"/>
    <property type="project" value="InterPro"/>
</dbReference>
<evidence type="ECO:0000256" key="1">
    <source>
        <dbReference type="ARBA" id="ARBA00010617"/>
    </source>
</evidence>
<evidence type="ECO:0000256" key="5">
    <source>
        <dbReference type="ARBA" id="ARBA00023004"/>
    </source>
</evidence>
<dbReference type="GO" id="GO:0020037">
    <property type="term" value="F:heme binding"/>
    <property type="evidence" value="ECO:0007669"/>
    <property type="project" value="InterPro"/>
</dbReference>
<gene>
    <name evidence="6" type="ORF">BUALT_Bualt10G0096400</name>
</gene>
<proteinExistence type="inferred from homology"/>
<dbReference type="SUPFAM" id="SSF48264">
    <property type="entry name" value="Cytochrome P450"/>
    <property type="match status" value="1"/>
</dbReference>
<dbReference type="InterPro" id="IPR036396">
    <property type="entry name" value="Cyt_P450_sf"/>
</dbReference>
<keyword evidence="2" id="KW-0349">Heme</keyword>
<evidence type="ECO:0000256" key="3">
    <source>
        <dbReference type="ARBA" id="ARBA00022723"/>
    </source>
</evidence>
<comment type="similarity">
    <text evidence="1">Belongs to the cytochrome P450 family.</text>
</comment>
<name>A0AAV6X400_9LAMI</name>
<keyword evidence="4" id="KW-0560">Oxidoreductase</keyword>
<dbReference type="EMBL" id="WHWC01000010">
    <property type="protein sequence ID" value="KAG8375402.1"/>
    <property type="molecule type" value="Genomic_DNA"/>
</dbReference>
<accession>A0AAV6X400</accession>
<keyword evidence="5" id="KW-0408">Iron</keyword>
<reference evidence="6" key="1">
    <citation type="submission" date="2019-10" db="EMBL/GenBank/DDBJ databases">
        <authorList>
            <person name="Zhang R."/>
            <person name="Pan Y."/>
            <person name="Wang J."/>
            <person name="Ma R."/>
            <person name="Yu S."/>
        </authorList>
    </citation>
    <scope>NUCLEOTIDE SEQUENCE</scope>
    <source>
        <strain evidence="6">LA-IB0</strain>
        <tissue evidence="6">Leaf</tissue>
    </source>
</reference>
<dbReference type="PANTHER" id="PTHR47955:SF8">
    <property type="entry name" value="CYTOCHROME P450 71D11-LIKE"/>
    <property type="match status" value="1"/>
</dbReference>
<dbReference type="Gene3D" id="1.10.630.10">
    <property type="entry name" value="Cytochrome P450"/>
    <property type="match status" value="1"/>
</dbReference>
<organism evidence="6 7">
    <name type="scientific">Buddleja alternifolia</name>
    <dbReference type="NCBI Taxonomy" id="168488"/>
    <lineage>
        <taxon>Eukaryota</taxon>
        <taxon>Viridiplantae</taxon>
        <taxon>Streptophyta</taxon>
        <taxon>Embryophyta</taxon>
        <taxon>Tracheophyta</taxon>
        <taxon>Spermatophyta</taxon>
        <taxon>Magnoliopsida</taxon>
        <taxon>eudicotyledons</taxon>
        <taxon>Gunneridae</taxon>
        <taxon>Pentapetalae</taxon>
        <taxon>asterids</taxon>
        <taxon>lamiids</taxon>
        <taxon>Lamiales</taxon>
        <taxon>Scrophulariaceae</taxon>
        <taxon>Buddlejeae</taxon>
        <taxon>Buddleja</taxon>
    </lineage>
</organism>
<dbReference type="AlphaFoldDB" id="A0AAV6X400"/>
<keyword evidence="7" id="KW-1185">Reference proteome</keyword>
<evidence type="ECO:0000256" key="2">
    <source>
        <dbReference type="ARBA" id="ARBA00022617"/>
    </source>
</evidence>